<keyword evidence="5" id="KW-0472">Membrane</keyword>
<dbReference type="InterPro" id="IPR054696">
    <property type="entry name" value="GTP-eEF1A_C"/>
</dbReference>
<reference evidence="8 9" key="1">
    <citation type="submission" date="2021-04" db="EMBL/GenBank/DDBJ databases">
        <authorList>
            <person name="Bliznina A."/>
        </authorList>
    </citation>
    <scope>NUCLEOTIDE SEQUENCE [LARGE SCALE GENOMIC DNA]</scope>
</reference>
<feature type="transmembrane region" description="Helical" evidence="5">
    <location>
        <begin position="97"/>
        <end position="117"/>
    </location>
</feature>
<evidence type="ECO:0000313" key="9">
    <source>
        <dbReference type="Proteomes" id="UP001158576"/>
    </source>
</evidence>
<gene>
    <name evidence="8" type="ORF">OKIOD_LOCUS13520</name>
</gene>
<accession>A0ABN7T231</accession>
<evidence type="ECO:0000313" key="8">
    <source>
        <dbReference type="EMBL" id="CAG5110343.1"/>
    </source>
</evidence>
<dbReference type="Pfam" id="PF00009">
    <property type="entry name" value="GTP_EFTU"/>
    <property type="match status" value="1"/>
</dbReference>
<comment type="similarity">
    <text evidence="1">Belongs to the TRAFAC class translation factor GTPase superfamily. Classic translation factor GTPase family. EF-Tu/EF-1A subfamily.</text>
</comment>
<dbReference type="InterPro" id="IPR027417">
    <property type="entry name" value="P-loop_NTPase"/>
</dbReference>
<evidence type="ECO:0000256" key="2">
    <source>
        <dbReference type="ARBA" id="ARBA00022741"/>
    </source>
</evidence>
<feature type="compositionally biased region" description="Gly residues" evidence="4">
    <location>
        <begin position="1"/>
        <end position="11"/>
    </location>
</feature>
<evidence type="ECO:0000259" key="6">
    <source>
        <dbReference type="Pfam" id="PF00009"/>
    </source>
</evidence>
<evidence type="ECO:0000259" key="7">
    <source>
        <dbReference type="Pfam" id="PF22594"/>
    </source>
</evidence>
<feature type="domain" description="GTP-eEF1A C-terminal" evidence="7">
    <location>
        <begin position="513"/>
        <end position="611"/>
    </location>
</feature>
<dbReference type="SUPFAM" id="SSF50465">
    <property type="entry name" value="EF-Tu/eEF-1alpha/eIF2-gamma C-terminal domain"/>
    <property type="match status" value="1"/>
</dbReference>
<dbReference type="Gene3D" id="2.40.30.10">
    <property type="entry name" value="Translation factors"/>
    <property type="match status" value="2"/>
</dbReference>
<protein>
    <submittedName>
        <fullName evidence="8">Oidioi.mRNA.OKI2018_I69.chr2.g4755.t1.cds</fullName>
    </submittedName>
</protein>
<keyword evidence="5" id="KW-0812">Transmembrane</keyword>
<dbReference type="EMBL" id="OU015567">
    <property type="protein sequence ID" value="CAG5110343.1"/>
    <property type="molecule type" value="Genomic_DNA"/>
</dbReference>
<evidence type="ECO:0000256" key="4">
    <source>
        <dbReference type="SAM" id="MobiDB-lite"/>
    </source>
</evidence>
<dbReference type="InterPro" id="IPR050100">
    <property type="entry name" value="TRAFAC_GTPase_members"/>
</dbReference>
<proteinExistence type="inferred from homology"/>
<keyword evidence="2" id="KW-0547">Nucleotide-binding</keyword>
<evidence type="ECO:0000256" key="1">
    <source>
        <dbReference type="ARBA" id="ARBA00007249"/>
    </source>
</evidence>
<dbReference type="Proteomes" id="UP001158576">
    <property type="component" value="Chromosome 2"/>
</dbReference>
<keyword evidence="9" id="KW-1185">Reference proteome</keyword>
<dbReference type="InterPro" id="IPR000795">
    <property type="entry name" value="T_Tr_GTP-bd_dom"/>
</dbReference>
<dbReference type="InterPro" id="IPR009000">
    <property type="entry name" value="Transl_B-barrel_sf"/>
</dbReference>
<dbReference type="CDD" id="cd03705">
    <property type="entry name" value="EF1_alpha_III"/>
    <property type="match status" value="1"/>
</dbReference>
<keyword evidence="3" id="KW-0342">GTP-binding</keyword>
<feature type="region of interest" description="Disordered" evidence="4">
    <location>
        <begin position="1"/>
        <end position="37"/>
    </location>
</feature>
<dbReference type="Gene3D" id="3.40.50.300">
    <property type="entry name" value="P-loop containing nucleotide triphosphate hydrolases"/>
    <property type="match status" value="1"/>
</dbReference>
<dbReference type="Pfam" id="PF22594">
    <property type="entry name" value="GTP-eEF1A_C"/>
    <property type="match status" value="1"/>
</dbReference>
<dbReference type="InterPro" id="IPR009001">
    <property type="entry name" value="Transl_elong_EF1A/Init_IF2_C"/>
</dbReference>
<organism evidence="8 9">
    <name type="scientific">Oikopleura dioica</name>
    <name type="common">Tunicate</name>
    <dbReference type="NCBI Taxonomy" id="34765"/>
    <lineage>
        <taxon>Eukaryota</taxon>
        <taxon>Metazoa</taxon>
        <taxon>Chordata</taxon>
        <taxon>Tunicata</taxon>
        <taxon>Appendicularia</taxon>
        <taxon>Copelata</taxon>
        <taxon>Oikopleuridae</taxon>
        <taxon>Oikopleura</taxon>
    </lineage>
</organism>
<evidence type="ECO:0000256" key="3">
    <source>
        <dbReference type="ARBA" id="ARBA00023134"/>
    </source>
</evidence>
<sequence>MNIPGLQGGGKNPQLRKGPDNNSSEENAKKEGNTSNAAGQAVNSALFVSSSKYLSDLLKQRDFCERECFSQELSSLNCSKFLSSKSRNPNQCIQSTLYIPMVIVILSLALQLIYGLISVGKQRGIPWVGDFSSEIPAVARLGKKWLKAEMCIALLIKKPTIDILTLGDSNSCKSTIGHLIFKCGGIDGRAFERIKKREEAAGGKGSIDYETLLSKLVDEEQIEGGNKHYWKFKTNNYAANIIDTCEPDDIKKMMRVATSKVDCALLILSAREVEASFSKHGQIREDARLVSLLGIDFIVCVDDMESILNENRFNYITVKISEYLKQISIDPEAVPFIPISALHGDNIVEPSTNMAWYNGWNKKIEEGRFSGKTLVEALDAIINPKRVSLDTLTESLRKPLRLPVNQVFHFNGEYHITGRVETGVIRVGMDVSFSPLKLKGEVESISLINLGVSKFSRQVSEASIGDTVGFTLKDTKIRKSTKPSEGSISIDEIKRGTVVSDPKNDPAKEAKTFKAEITVLNHPTRITGGYSPRLKCNNRSFPCQFTKLLAKIDRRSNKSLEDSPEFLKNGDTALVQITPTEPVSVEPFKDYPVLGKFTVVDMKQTVGVGVIMEVEKYEMCTADVNQLSSENPLEFA</sequence>
<dbReference type="SUPFAM" id="SSF50447">
    <property type="entry name" value="Translation proteins"/>
    <property type="match status" value="1"/>
</dbReference>
<feature type="domain" description="Tr-type G" evidence="6">
    <location>
        <begin position="159"/>
        <end position="382"/>
    </location>
</feature>
<dbReference type="SUPFAM" id="SSF52540">
    <property type="entry name" value="P-loop containing nucleoside triphosphate hydrolases"/>
    <property type="match status" value="1"/>
</dbReference>
<keyword evidence="5" id="KW-1133">Transmembrane helix</keyword>
<dbReference type="PANTHER" id="PTHR23115">
    <property type="entry name" value="TRANSLATION FACTOR"/>
    <property type="match status" value="1"/>
</dbReference>
<evidence type="ECO:0000256" key="5">
    <source>
        <dbReference type="SAM" id="Phobius"/>
    </source>
</evidence>
<name>A0ABN7T231_OIKDI</name>